<dbReference type="EMBL" id="CM047588">
    <property type="protein sequence ID" value="KAI9905803.1"/>
    <property type="molecule type" value="Genomic_DNA"/>
</dbReference>
<gene>
    <name evidence="1" type="ORF">PsorP6_013898</name>
</gene>
<evidence type="ECO:0000313" key="1">
    <source>
        <dbReference type="EMBL" id="KAI9905803.1"/>
    </source>
</evidence>
<proteinExistence type="predicted"/>
<dbReference type="Proteomes" id="UP001163321">
    <property type="component" value="Chromosome 9"/>
</dbReference>
<name>A0ACC0VIW9_9STRA</name>
<reference evidence="1 2" key="1">
    <citation type="journal article" date="2022" name="bioRxiv">
        <title>The genome of the oomycete Peronosclerospora sorghi, a cosmopolitan pathogen of maize and sorghum, is inflated with dispersed pseudogenes.</title>
        <authorList>
            <person name="Fletcher K."/>
            <person name="Martin F."/>
            <person name="Isakeit T."/>
            <person name="Cavanaugh K."/>
            <person name="Magill C."/>
            <person name="Michelmore R."/>
        </authorList>
    </citation>
    <scope>NUCLEOTIDE SEQUENCE [LARGE SCALE GENOMIC DNA]</scope>
    <source>
        <strain evidence="1">P6</strain>
    </source>
</reference>
<keyword evidence="2" id="KW-1185">Reference proteome</keyword>
<accession>A0ACC0VIW9</accession>
<evidence type="ECO:0000313" key="2">
    <source>
        <dbReference type="Proteomes" id="UP001163321"/>
    </source>
</evidence>
<comment type="caution">
    <text evidence="1">The sequence shown here is derived from an EMBL/GenBank/DDBJ whole genome shotgun (WGS) entry which is preliminary data.</text>
</comment>
<sequence length="151" mass="17627">MTKKPQEVSELMVQTLTDQYTDQGLTQMLHASKCQTNFTSMEEELHRGQLLMWKRNEKSADDVFALRQITKLKNRQDQDLSTLFKIPEFDTWKTYIQLISNDIDVNAVIVQTLASHYTDNGMDTLLLATMYWADELNSWLPTCKKRSLRFG</sequence>
<protein>
    <submittedName>
        <fullName evidence="1">Uncharacterized protein</fullName>
    </submittedName>
</protein>
<organism evidence="1 2">
    <name type="scientific">Peronosclerospora sorghi</name>
    <dbReference type="NCBI Taxonomy" id="230839"/>
    <lineage>
        <taxon>Eukaryota</taxon>
        <taxon>Sar</taxon>
        <taxon>Stramenopiles</taxon>
        <taxon>Oomycota</taxon>
        <taxon>Peronosporomycetes</taxon>
        <taxon>Peronosporales</taxon>
        <taxon>Peronosporaceae</taxon>
        <taxon>Peronosclerospora</taxon>
    </lineage>
</organism>